<feature type="transmembrane region" description="Helical" evidence="5">
    <location>
        <begin position="168"/>
        <end position="187"/>
    </location>
</feature>
<keyword evidence="6" id="KW-0732">Signal</keyword>
<feature type="domain" description="GGDEF" evidence="7">
    <location>
        <begin position="442"/>
        <end position="577"/>
    </location>
</feature>
<dbReference type="SUPFAM" id="SSF55073">
    <property type="entry name" value="Nucleotide cyclase"/>
    <property type="match status" value="1"/>
</dbReference>
<feature type="chain" id="PRO_5038081539" description="diguanylate cyclase" evidence="6">
    <location>
        <begin position="23"/>
        <end position="585"/>
    </location>
</feature>
<evidence type="ECO:0000259" key="7">
    <source>
        <dbReference type="PROSITE" id="PS50887"/>
    </source>
</evidence>
<keyword evidence="5" id="KW-1133">Transmembrane helix</keyword>
<feature type="transmembrane region" description="Helical" evidence="5">
    <location>
        <begin position="279"/>
        <end position="301"/>
    </location>
</feature>
<dbReference type="PROSITE" id="PS50887">
    <property type="entry name" value="GGDEF"/>
    <property type="match status" value="1"/>
</dbReference>
<dbReference type="InterPro" id="IPR029787">
    <property type="entry name" value="Nucleotide_cyclase"/>
</dbReference>
<comment type="catalytic activity">
    <reaction evidence="3">
        <text>2 GTP = 3',3'-c-di-GMP + 2 diphosphate</text>
        <dbReference type="Rhea" id="RHEA:24898"/>
        <dbReference type="ChEBI" id="CHEBI:33019"/>
        <dbReference type="ChEBI" id="CHEBI:37565"/>
        <dbReference type="ChEBI" id="CHEBI:58805"/>
        <dbReference type="EC" id="2.7.7.65"/>
    </reaction>
</comment>
<feature type="transmembrane region" description="Helical" evidence="5">
    <location>
        <begin position="308"/>
        <end position="326"/>
    </location>
</feature>
<evidence type="ECO:0000313" key="9">
    <source>
        <dbReference type="Proteomes" id="UP000613743"/>
    </source>
</evidence>
<reference evidence="8" key="2">
    <citation type="submission" date="2020-09" db="EMBL/GenBank/DDBJ databases">
        <authorList>
            <person name="Sun Q."/>
            <person name="Ohkuma M."/>
        </authorList>
    </citation>
    <scope>NUCLEOTIDE SEQUENCE</scope>
    <source>
        <strain evidence="8">JCM 30804</strain>
    </source>
</reference>
<evidence type="ECO:0000256" key="1">
    <source>
        <dbReference type="ARBA" id="ARBA00001946"/>
    </source>
</evidence>
<dbReference type="FunFam" id="3.30.70.270:FF:000001">
    <property type="entry name" value="Diguanylate cyclase domain protein"/>
    <property type="match status" value="1"/>
</dbReference>
<feature type="signal peptide" evidence="6">
    <location>
        <begin position="1"/>
        <end position="22"/>
    </location>
</feature>
<feature type="transmembrane region" description="Helical" evidence="5">
    <location>
        <begin position="252"/>
        <end position="273"/>
    </location>
</feature>
<dbReference type="Pfam" id="PF00990">
    <property type="entry name" value="GGDEF"/>
    <property type="match status" value="1"/>
</dbReference>
<dbReference type="Gene3D" id="3.30.70.270">
    <property type="match status" value="1"/>
</dbReference>
<keyword evidence="9" id="KW-1185">Reference proteome</keyword>
<dbReference type="NCBIfam" id="TIGR00254">
    <property type="entry name" value="GGDEF"/>
    <property type="match status" value="1"/>
</dbReference>
<evidence type="ECO:0000313" key="8">
    <source>
        <dbReference type="EMBL" id="GGI69492.1"/>
    </source>
</evidence>
<dbReference type="Proteomes" id="UP000613743">
    <property type="component" value="Unassembled WGS sequence"/>
</dbReference>
<organism evidence="8 9">
    <name type="scientific">Shewanella gelidii</name>
    <dbReference type="NCBI Taxonomy" id="1642821"/>
    <lineage>
        <taxon>Bacteria</taxon>
        <taxon>Pseudomonadati</taxon>
        <taxon>Pseudomonadota</taxon>
        <taxon>Gammaproteobacteria</taxon>
        <taxon>Alteromonadales</taxon>
        <taxon>Shewanellaceae</taxon>
        <taxon>Shewanella</taxon>
    </lineage>
</organism>
<dbReference type="CDD" id="cd01949">
    <property type="entry name" value="GGDEF"/>
    <property type="match status" value="1"/>
</dbReference>
<dbReference type="AlphaFoldDB" id="A0A917JJS1"/>
<dbReference type="RefSeq" id="WP_188917194.1">
    <property type="nucleotide sequence ID" value="NZ_BMPZ01000001.1"/>
</dbReference>
<sequence length="585" mass="65719">MRQYIIQFIIGLLLLVSAVASAHVSLTDSNRLLPIDTLYEPAHAKQITALNQYLLKNHPDNYKSDIKWHVLHIQSHSKAPQSWVLTRPTHKNSAPTLYLKSLNNSEGFMSIQPNKQEWPINSYHYTIDIENQAILELFVPYIKQAPTQIWNQAWWSQYAEDKSSHLSFAWGVLLTVLILQICLLLTFPLLPKSILFITGLSMIVLGQQLGLAHTWFNIPSPLTLWPVLITVSQMMLLQLLMPLFDKKVPSHYITVTKGLTLITLILALAYIAIGNDKLGAATLLGLILNTFVQAILVLYSLKKRYQSGYFPVLGLYVSMALLALALAQYTQVTQVNQLYAPVIAIATFGMILALLLIYDQISELDLADSGLAAHSQPKAAFAKRANKPSKSQKLQKQLQELEAEHRLLQEKNAIDFLTGLKNRQFFDEKYRNELAISARENKPLGLILIDLDHFKKVNDEYGHQVGDEILKAVAKRFYFALKRPADSICRYGGEEFAVLLPNTNLIGAAHIAKSISDTIKEKPFKTSKGEIRVTLSQGVASFVHDLSCSESHLIESADKVLYQAKSEGRDKIQLAPSKPYLVKAQ</sequence>
<dbReference type="EMBL" id="BMPZ01000001">
    <property type="protein sequence ID" value="GGI69492.1"/>
    <property type="molecule type" value="Genomic_DNA"/>
</dbReference>
<dbReference type="EC" id="2.7.7.65" evidence="2"/>
<comment type="cofactor">
    <cofactor evidence="1">
        <name>Mg(2+)</name>
        <dbReference type="ChEBI" id="CHEBI:18420"/>
    </cofactor>
</comment>
<evidence type="ECO:0000256" key="2">
    <source>
        <dbReference type="ARBA" id="ARBA00012528"/>
    </source>
</evidence>
<evidence type="ECO:0000256" key="4">
    <source>
        <dbReference type="SAM" id="Coils"/>
    </source>
</evidence>
<feature type="transmembrane region" description="Helical" evidence="5">
    <location>
        <begin position="222"/>
        <end position="240"/>
    </location>
</feature>
<evidence type="ECO:0000256" key="3">
    <source>
        <dbReference type="ARBA" id="ARBA00034247"/>
    </source>
</evidence>
<comment type="caution">
    <text evidence="8">The sequence shown here is derived from an EMBL/GenBank/DDBJ whole genome shotgun (WGS) entry which is preliminary data.</text>
</comment>
<keyword evidence="5" id="KW-0472">Membrane</keyword>
<dbReference type="GO" id="GO:0052621">
    <property type="term" value="F:diguanylate cyclase activity"/>
    <property type="evidence" value="ECO:0007669"/>
    <property type="project" value="UniProtKB-EC"/>
</dbReference>
<name>A0A917JJS1_9GAMM</name>
<evidence type="ECO:0000256" key="6">
    <source>
        <dbReference type="SAM" id="SignalP"/>
    </source>
</evidence>
<dbReference type="InterPro" id="IPR000160">
    <property type="entry name" value="GGDEF_dom"/>
</dbReference>
<dbReference type="InterPro" id="IPR043128">
    <property type="entry name" value="Rev_trsase/Diguanyl_cyclase"/>
</dbReference>
<dbReference type="InterPro" id="IPR050469">
    <property type="entry name" value="Diguanylate_Cyclase"/>
</dbReference>
<reference evidence="8" key="1">
    <citation type="journal article" date="2014" name="Int. J. Syst. Evol. Microbiol.">
        <title>Complete genome sequence of Corynebacterium casei LMG S-19264T (=DSM 44701T), isolated from a smear-ripened cheese.</title>
        <authorList>
            <consortium name="US DOE Joint Genome Institute (JGI-PGF)"/>
            <person name="Walter F."/>
            <person name="Albersmeier A."/>
            <person name="Kalinowski J."/>
            <person name="Ruckert C."/>
        </authorList>
    </citation>
    <scope>NUCLEOTIDE SEQUENCE</scope>
    <source>
        <strain evidence="8">JCM 30804</strain>
    </source>
</reference>
<feature type="transmembrane region" description="Helical" evidence="5">
    <location>
        <begin position="338"/>
        <end position="358"/>
    </location>
</feature>
<feature type="coiled-coil region" evidence="4">
    <location>
        <begin position="384"/>
        <end position="411"/>
    </location>
</feature>
<gene>
    <name evidence="8" type="ORF">GCM10009332_03210</name>
</gene>
<protein>
    <recommendedName>
        <fullName evidence="2">diguanylate cyclase</fullName>
        <ecNumber evidence="2">2.7.7.65</ecNumber>
    </recommendedName>
</protein>
<accession>A0A917JJS1</accession>
<dbReference type="PANTHER" id="PTHR45138:SF9">
    <property type="entry name" value="DIGUANYLATE CYCLASE DGCM-RELATED"/>
    <property type="match status" value="1"/>
</dbReference>
<keyword evidence="4" id="KW-0175">Coiled coil</keyword>
<proteinExistence type="predicted"/>
<keyword evidence="5" id="KW-0812">Transmembrane</keyword>
<dbReference type="PANTHER" id="PTHR45138">
    <property type="entry name" value="REGULATORY COMPONENTS OF SENSORY TRANSDUCTION SYSTEM"/>
    <property type="match status" value="1"/>
</dbReference>
<evidence type="ECO:0000256" key="5">
    <source>
        <dbReference type="SAM" id="Phobius"/>
    </source>
</evidence>
<dbReference type="SMART" id="SM00267">
    <property type="entry name" value="GGDEF"/>
    <property type="match status" value="1"/>
</dbReference>